<gene>
    <name evidence="1" type="ORF">RTCCBAU85039_5296</name>
    <name evidence="2" type="ORF">SAMN05216228_103076</name>
</gene>
<evidence type="ECO:0000313" key="1">
    <source>
        <dbReference type="EMBL" id="SEI15694.1"/>
    </source>
</evidence>
<dbReference type="EMBL" id="FNXB01000039">
    <property type="protein sequence ID" value="SEI15694.1"/>
    <property type="molecule type" value="Genomic_DNA"/>
</dbReference>
<organism evidence="1 3">
    <name type="scientific">Rhizobium tibeticum</name>
    <dbReference type="NCBI Taxonomy" id="501024"/>
    <lineage>
        <taxon>Bacteria</taxon>
        <taxon>Pseudomonadati</taxon>
        <taxon>Pseudomonadota</taxon>
        <taxon>Alphaproteobacteria</taxon>
        <taxon>Hyphomicrobiales</taxon>
        <taxon>Rhizobiaceae</taxon>
        <taxon>Rhizobium/Agrobacterium group</taxon>
        <taxon>Rhizobium</taxon>
    </lineage>
</organism>
<sequence>MLSSRGPQRAIQSLLDVYISFWVPKGQIVERPDVSPYLFINDLECFCVVTEFLCTIAQDTLGIVELGRRIENFNLVIKAHRQDFSEIRACSTTATGP</sequence>
<reference evidence="1" key="1">
    <citation type="submission" date="2016-10" db="EMBL/GenBank/DDBJ databases">
        <authorList>
            <person name="de Groot N.N."/>
        </authorList>
    </citation>
    <scope>NUCLEOTIDE SEQUENCE [LARGE SCALE GENOMIC DNA]</scope>
    <source>
        <strain evidence="1">CCBAU85039</strain>
    </source>
</reference>
<dbReference type="Proteomes" id="UP000183063">
    <property type="component" value="Unassembled WGS sequence"/>
</dbReference>
<evidence type="ECO:0000313" key="3">
    <source>
        <dbReference type="Proteomes" id="UP000183063"/>
    </source>
</evidence>
<dbReference type="AlphaFoldDB" id="A0A1H8TWY4"/>
<evidence type="ECO:0000313" key="4">
    <source>
        <dbReference type="Proteomes" id="UP000198939"/>
    </source>
</evidence>
<reference evidence="2 4" key="3">
    <citation type="submission" date="2016-10" db="EMBL/GenBank/DDBJ databases">
        <authorList>
            <person name="Varghese N."/>
            <person name="Submissions S."/>
        </authorList>
    </citation>
    <scope>NUCLEOTIDE SEQUENCE [LARGE SCALE GENOMIC DNA]</scope>
    <source>
        <strain evidence="2 4">CGMCC 1.7071</strain>
    </source>
</reference>
<dbReference type="EMBL" id="FOCV01000030">
    <property type="protein sequence ID" value="SEO94928.1"/>
    <property type="molecule type" value="Genomic_DNA"/>
</dbReference>
<keyword evidence="4" id="KW-1185">Reference proteome</keyword>
<evidence type="ECO:0000313" key="2">
    <source>
        <dbReference type="EMBL" id="SEO94928.1"/>
    </source>
</evidence>
<proteinExistence type="predicted"/>
<dbReference type="STRING" id="501024.RTCCBAU85039_5296"/>
<dbReference type="Proteomes" id="UP000198939">
    <property type="component" value="Unassembled WGS sequence"/>
</dbReference>
<name>A0A1H8TWY4_9HYPH</name>
<reference evidence="3" key="2">
    <citation type="submission" date="2016-10" db="EMBL/GenBank/DDBJ databases">
        <authorList>
            <person name="Wibberg D."/>
        </authorList>
    </citation>
    <scope>NUCLEOTIDE SEQUENCE [LARGE SCALE GENOMIC DNA]</scope>
</reference>
<protein>
    <submittedName>
        <fullName evidence="1">Uncharacterized protein</fullName>
    </submittedName>
</protein>
<accession>A0A1H8TWY4</accession>